<sequence length="463" mass="52799">MKIRGCFGTLLEANEQAKALMEQDSLVDIYVVETGQWALIPPDPAAVTCVEYKDKLLNDIMHGHIRNQQQARALFEQRKQAILAEGLDQHLLPHERFEPPLMSNLESMVRRNLAGFQQQLLLCEQRLTALLAEPASEQRDRAVVDTRAALKAADEAHVAYVLTTAPYVKEYFLCDPTKVRALQQPAAAVALGMPAMITTNAASGQCTWQVADPGQVQRRGSVFRRYMNDVEQQAGYSEPADPARQYEVCTDCEGAPCLVLDHEYLVCPQCGRCFPMDIMSYQNLSFEQQISNVVSVACYRRSNHFSEWLSKLQAREVTKIPDDVMTAVKVELKKHRLTEPAQVTQAKIKEILKRLKFSKFYEHVPSIHSIITKTSAPKFPPALEEKLKLLFDEIQEPFERFKGAKRSNMLSYGFLLYKFCELLGEDEYLPYLPLLKSTSKLWDCDQVWKKICADRQWEFVPTV</sequence>
<organism evidence="1 2">
    <name type="scientific">Tetradesmus obliquus</name>
    <name type="common">Green alga</name>
    <name type="synonym">Acutodesmus obliquus</name>
    <dbReference type="NCBI Taxonomy" id="3088"/>
    <lineage>
        <taxon>Eukaryota</taxon>
        <taxon>Viridiplantae</taxon>
        <taxon>Chlorophyta</taxon>
        <taxon>core chlorophytes</taxon>
        <taxon>Chlorophyceae</taxon>
        <taxon>CS clade</taxon>
        <taxon>Sphaeropleales</taxon>
        <taxon>Scenedesmaceae</taxon>
        <taxon>Tetradesmus</taxon>
    </lineage>
</organism>
<name>A0ABY8TPB7_TETOB</name>
<dbReference type="Pfam" id="PF04947">
    <property type="entry name" value="Pox_VLTF3"/>
    <property type="match status" value="1"/>
</dbReference>
<dbReference type="InterPro" id="IPR043872">
    <property type="entry name" value="DUF5832"/>
</dbReference>
<protein>
    <submittedName>
        <fullName evidence="1">Uncharacterized protein</fullName>
    </submittedName>
</protein>
<gene>
    <name evidence="1" type="ORF">OEZ85_011008</name>
</gene>
<proteinExistence type="predicted"/>
<reference evidence="1 2" key="1">
    <citation type="submission" date="2023-05" db="EMBL/GenBank/DDBJ databases">
        <title>A 100% complete, gapless, phased diploid assembly of the Scenedesmus obliquus UTEX 3031 genome.</title>
        <authorList>
            <person name="Biondi T.C."/>
            <person name="Hanschen E.R."/>
            <person name="Kwon T."/>
            <person name="Eng W."/>
            <person name="Kruse C.P.S."/>
            <person name="Koehler S.I."/>
            <person name="Kunde Y."/>
            <person name="Gleasner C.D."/>
            <person name="You Mak K.T."/>
            <person name="Polle J."/>
            <person name="Hovde B.T."/>
            <person name="Starkenburg S.R."/>
        </authorList>
    </citation>
    <scope>NUCLEOTIDE SEQUENCE [LARGE SCALE GENOMIC DNA]</scope>
    <source>
        <strain evidence="1 2">DOE0152z</strain>
    </source>
</reference>
<dbReference type="InterPro" id="IPR007031">
    <property type="entry name" value="Poxvirus_VLTF3"/>
</dbReference>
<evidence type="ECO:0000313" key="2">
    <source>
        <dbReference type="Proteomes" id="UP001244341"/>
    </source>
</evidence>
<accession>A0ABY8TPB7</accession>
<dbReference type="Pfam" id="PF19150">
    <property type="entry name" value="DUF5832"/>
    <property type="match status" value="1"/>
</dbReference>
<evidence type="ECO:0000313" key="1">
    <source>
        <dbReference type="EMBL" id="WIA10842.1"/>
    </source>
</evidence>
<dbReference type="Proteomes" id="UP001244341">
    <property type="component" value="Chromosome 2b"/>
</dbReference>
<dbReference type="EMBL" id="CP126209">
    <property type="protein sequence ID" value="WIA10842.1"/>
    <property type="molecule type" value="Genomic_DNA"/>
</dbReference>
<keyword evidence="2" id="KW-1185">Reference proteome</keyword>